<dbReference type="Proteomes" id="UP001153636">
    <property type="component" value="Chromosome 3"/>
</dbReference>
<protein>
    <recommendedName>
        <fullName evidence="3">Reverse transcriptase domain-containing protein</fullName>
    </recommendedName>
</protein>
<reference evidence="1" key="1">
    <citation type="submission" date="2022-01" db="EMBL/GenBank/DDBJ databases">
        <authorList>
            <person name="King R."/>
        </authorList>
    </citation>
    <scope>NUCLEOTIDE SEQUENCE</scope>
</reference>
<keyword evidence="2" id="KW-1185">Reference proteome</keyword>
<dbReference type="PANTHER" id="PTHR33332">
    <property type="entry name" value="REVERSE TRANSCRIPTASE DOMAIN-CONTAINING PROTEIN"/>
    <property type="match status" value="1"/>
</dbReference>
<organism evidence="1 2">
    <name type="scientific">Psylliodes chrysocephalus</name>
    <dbReference type="NCBI Taxonomy" id="3402493"/>
    <lineage>
        <taxon>Eukaryota</taxon>
        <taxon>Metazoa</taxon>
        <taxon>Ecdysozoa</taxon>
        <taxon>Arthropoda</taxon>
        <taxon>Hexapoda</taxon>
        <taxon>Insecta</taxon>
        <taxon>Pterygota</taxon>
        <taxon>Neoptera</taxon>
        <taxon>Endopterygota</taxon>
        <taxon>Coleoptera</taxon>
        <taxon>Polyphaga</taxon>
        <taxon>Cucujiformia</taxon>
        <taxon>Chrysomeloidea</taxon>
        <taxon>Chrysomelidae</taxon>
        <taxon>Galerucinae</taxon>
        <taxon>Alticini</taxon>
        <taxon>Psylliodes</taxon>
    </lineage>
</organism>
<sequence length="168" mass="19656">MTLLKIYHVILYVDDLKLFKSISSVDDCLIMQENLNKLNLWCNSNNLPLNVSKCNSISFTRKLNPIEYNFTVNNINLHKCLSFRDLGVLFDAKLNFIEHVNTIQKEAYRNLGFVIRNGRQFSEPNTLKTIFNAFVRSKLEYASIVWSPGYEVHSQALEKIQRKFVKYL</sequence>
<evidence type="ECO:0000313" key="1">
    <source>
        <dbReference type="EMBL" id="CAH1108186.1"/>
    </source>
</evidence>
<name>A0A9P0GER4_9CUCU</name>
<dbReference type="OrthoDB" id="6777438at2759"/>
<evidence type="ECO:0008006" key="3">
    <source>
        <dbReference type="Google" id="ProtNLM"/>
    </source>
</evidence>
<gene>
    <name evidence="1" type="ORF">PSYICH_LOCUS8571</name>
</gene>
<dbReference type="EMBL" id="OV651815">
    <property type="protein sequence ID" value="CAH1108186.1"/>
    <property type="molecule type" value="Genomic_DNA"/>
</dbReference>
<evidence type="ECO:0000313" key="2">
    <source>
        <dbReference type="Proteomes" id="UP001153636"/>
    </source>
</evidence>
<proteinExistence type="predicted"/>
<dbReference type="AlphaFoldDB" id="A0A9P0GER4"/>
<accession>A0A9P0GER4</accession>